<comment type="caution">
    <text evidence="1">The sequence shown here is derived from an EMBL/GenBank/DDBJ whole genome shotgun (WGS) entry which is preliminary data.</text>
</comment>
<sequence>MLRGSWNISLGMNMKRIFIWTKKWRRKSPREKKKSSTQIREKIMHLSLHSILHSLKVSFLQVSLLKLRDFKDRKFMGTTRRA</sequence>
<organism evidence="1 2">
    <name type="scientific">Rhododendron molle</name>
    <name type="common">Chinese azalea</name>
    <name type="synonym">Azalea mollis</name>
    <dbReference type="NCBI Taxonomy" id="49168"/>
    <lineage>
        <taxon>Eukaryota</taxon>
        <taxon>Viridiplantae</taxon>
        <taxon>Streptophyta</taxon>
        <taxon>Embryophyta</taxon>
        <taxon>Tracheophyta</taxon>
        <taxon>Spermatophyta</taxon>
        <taxon>Magnoliopsida</taxon>
        <taxon>eudicotyledons</taxon>
        <taxon>Gunneridae</taxon>
        <taxon>Pentapetalae</taxon>
        <taxon>asterids</taxon>
        <taxon>Ericales</taxon>
        <taxon>Ericaceae</taxon>
        <taxon>Ericoideae</taxon>
        <taxon>Rhodoreae</taxon>
        <taxon>Rhododendron</taxon>
    </lineage>
</organism>
<keyword evidence="2" id="KW-1185">Reference proteome</keyword>
<reference evidence="1" key="1">
    <citation type="submission" date="2022-02" db="EMBL/GenBank/DDBJ databases">
        <title>Plant Genome Project.</title>
        <authorList>
            <person name="Zhang R.-G."/>
        </authorList>
    </citation>
    <scope>NUCLEOTIDE SEQUENCE</scope>
    <source>
        <strain evidence="1">AT1</strain>
    </source>
</reference>
<protein>
    <submittedName>
        <fullName evidence="1">Uncharacterized protein</fullName>
    </submittedName>
</protein>
<evidence type="ECO:0000313" key="1">
    <source>
        <dbReference type="EMBL" id="KAI8531090.1"/>
    </source>
</evidence>
<dbReference type="EMBL" id="CM046398">
    <property type="protein sequence ID" value="KAI8531090.1"/>
    <property type="molecule type" value="Genomic_DNA"/>
</dbReference>
<evidence type="ECO:0000313" key="2">
    <source>
        <dbReference type="Proteomes" id="UP001062846"/>
    </source>
</evidence>
<gene>
    <name evidence="1" type="ORF">RHMOL_Rhmol11G0110700</name>
</gene>
<accession>A0ACC0LR00</accession>
<dbReference type="Proteomes" id="UP001062846">
    <property type="component" value="Chromosome 11"/>
</dbReference>
<proteinExistence type="predicted"/>
<name>A0ACC0LR00_RHOML</name>